<dbReference type="Gene3D" id="3.50.50.60">
    <property type="entry name" value="FAD/NAD(P)-binding domain"/>
    <property type="match status" value="2"/>
</dbReference>
<gene>
    <name evidence="3" type="ORF">BJ969_000721</name>
</gene>
<protein>
    <submittedName>
        <fullName evidence="3">2-polyprenyl-6-methoxyphenol hydroxylase-like FAD-dependent oxidoreductase</fullName>
    </submittedName>
</protein>
<reference evidence="3 4" key="1">
    <citation type="submission" date="2020-08" db="EMBL/GenBank/DDBJ databases">
        <title>Sequencing the genomes of 1000 actinobacteria strains.</title>
        <authorList>
            <person name="Klenk H.-P."/>
        </authorList>
    </citation>
    <scope>NUCLEOTIDE SEQUENCE [LARGE SCALE GENOMIC DNA]</scope>
    <source>
        <strain evidence="3 4">DSM 45582</strain>
    </source>
</reference>
<feature type="domain" description="FAD-binding" evidence="2">
    <location>
        <begin position="3"/>
        <end position="339"/>
    </location>
</feature>
<dbReference type="PRINTS" id="PR00420">
    <property type="entry name" value="RNGMNOXGNASE"/>
</dbReference>
<dbReference type="PANTHER" id="PTHR43476">
    <property type="entry name" value="3-(3-HYDROXY-PHENYL)PROPIONATE/3-HYDROXYCINNAMIC ACID HYDROXYLASE"/>
    <property type="match status" value="1"/>
</dbReference>
<dbReference type="EMBL" id="JACHIV010000001">
    <property type="protein sequence ID" value="MBB5067633.1"/>
    <property type="molecule type" value="Genomic_DNA"/>
</dbReference>
<dbReference type="GO" id="GO:0016491">
    <property type="term" value="F:oxidoreductase activity"/>
    <property type="evidence" value="ECO:0007669"/>
    <property type="project" value="UniProtKB-KW"/>
</dbReference>
<evidence type="ECO:0000313" key="3">
    <source>
        <dbReference type="EMBL" id="MBB5067633.1"/>
    </source>
</evidence>
<dbReference type="Pfam" id="PF01494">
    <property type="entry name" value="FAD_binding_3"/>
    <property type="match status" value="1"/>
</dbReference>
<keyword evidence="1" id="KW-0560">Oxidoreductase</keyword>
<evidence type="ECO:0000256" key="1">
    <source>
        <dbReference type="ARBA" id="ARBA00023002"/>
    </source>
</evidence>
<organism evidence="3 4">
    <name type="scientific">Saccharopolyspora gloriosae</name>
    <dbReference type="NCBI Taxonomy" id="455344"/>
    <lineage>
        <taxon>Bacteria</taxon>
        <taxon>Bacillati</taxon>
        <taxon>Actinomycetota</taxon>
        <taxon>Actinomycetes</taxon>
        <taxon>Pseudonocardiales</taxon>
        <taxon>Pseudonocardiaceae</taxon>
        <taxon>Saccharopolyspora</taxon>
    </lineage>
</organism>
<comment type="caution">
    <text evidence="3">The sequence shown here is derived from an EMBL/GenBank/DDBJ whole genome shotgun (WGS) entry which is preliminary data.</text>
</comment>
<dbReference type="SUPFAM" id="SSF51905">
    <property type="entry name" value="FAD/NAD(P)-binding domain"/>
    <property type="match status" value="1"/>
</dbReference>
<evidence type="ECO:0000313" key="4">
    <source>
        <dbReference type="Proteomes" id="UP000580474"/>
    </source>
</evidence>
<dbReference type="InterPro" id="IPR002938">
    <property type="entry name" value="FAD-bd"/>
</dbReference>
<dbReference type="PANTHER" id="PTHR43476:SF5">
    <property type="entry name" value="FAD-DEPENDENT MONOOXYGENASE"/>
    <property type="match status" value="1"/>
</dbReference>
<dbReference type="InterPro" id="IPR036188">
    <property type="entry name" value="FAD/NAD-bd_sf"/>
</dbReference>
<accession>A0A840NBB6</accession>
<keyword evidence="4" id="KW-1185">Reference proteome</keyword>
<dbReference type="AlphaFoldDB" id="A0A840NBB6"/>
<evidence type="ECO:0000259" key="2">
    <source>
        <dbReference type="Pfam" id="PF01494"/>
    </source>
</evidence>
<dbReference type="RefSeq" id="WP_184477292.1">
    <property type="nucleotide sequence ID" value="NZ_JACHIV010000001.1"/>
</dbReference>
<sequence length="419" mass="45326">MDADVVVCGAGVGGLAAACALSTRGFRVLLLEKQAGPTRVAKGEVLQPGALRVLRDWNVAQRLELRGGLRLARLVARDSGGAPLMALDYERLRDEERWLLAHDYPVILDALADRLDGSVEFRRGVLVRDLLRDAAGRVDGVRISEGGQERDVRAKLVVAADGLSSRLRKAAGIAVHRDEYPHRLAAFDIADAPPVEQDFSAYVSEFGLRLRYPLPGGRVRLYVQVRPDELRGLDEDGMARWIDRLVGGTPALHPLADALRASAANRQVLPVSRFLAPSLGIPGLALVGETGHAVHPMAAQGMNTSITDAESLAGHLGSGELTAASVDAGIRSYQAERLPKLVHIGQTSHNAARMITDLSWAGRVVGRRALRFTGGNDRLRYTVMHNMAGLGQHQLSLLDRLHQVGVLPDPRARRLPAWA</sequence>
<proteinExistence type="predicted"/>
<dbReference type="Proteomes" id="UP000580474">
    <property type="component" value="Unassembled WGS sequence"/>
</dbReference>
<name>A0A840NBB6_9PSEU</name>
<dbReference type="InterPro" id="IPR050631">
    <property type="entry name" value="PheA/TfdB_FAD_monoxygenase"/>
</dbReference>
<dbReference type="GO" id="GO:0071949">
    <property type="term" value="F:FAD binding"/>
    <property type="evidence" value="ECO:0007669"/>
    <property type="project" value="InterPro"/>
</dbReference>